<dbReference type="EMBL" id="CP060782">
    <property type="protein sequence ID" value="QNP46136.1"/>
    <property type="molecule type" value="Genomic_DNA"/>
</dbReference>
<protein>
    <recommendedName>
        <fullName evidence="4">Outer membrane beta-barrel protein</fullName>
    </recommendedName>
</protein>
<reference evidence="2 3" key="1">
    <citation type="submission" date="2020-08" db="EMBL/GenBank/DDBJ databases">
        <title>Genome sequence of Sphingomonas sediminicola KACC 15039T.</title>
        <authorList>
            <person name="Hyun D.-W."/>
            <person name="Bae J.-W."/>
        </authorList>
    </citation>
    <scope>NUCLEOTIDE SEQUENCE [LARGE SCALE GENOMIC DNA]</scope>
    <source>
        <strain evidence="2 3">KACC 15039</strain>
    </source>
</reference>
<dbReference type="RefSeq" id="WP_187709089.1">
    <property type="nucleotide sequence ID" value="NZ_CP060782.1"/>
</dbReference>
<name>A0ABX6T8G4_9SPHN</name>
<dbReference type="Proteomes" id="UP000516105">
    <property type="component" value="Chromosome"/>
</dbReference>
<accession>A0ABX6T8G4</accession>
<evidence type="ECO:0000313" key="2">
    <source>
        <dbReference type="EMBL" id="QNP46136.1"/>
    </source>
</evidence>
<sequence>MMNAFRKHCLAATAGVFAVWSAPALAQAADQPTEGAQPQRSASYIDLTAGLGYSSNPFLEFNGDGSAFGRLGARGVHAWSSERASTSIAAFAEGSTYFNKYDFKSIFSVTGDTQYKASETIRVFASGGVSGDLSGQLSNRFLYVPPVPEVPDVTLPPPPVTVQDPDLFSFAGRQYRLYGQGGAAIRTGPRTNITLSGAHRGFGSPAIFSTIIRPSSSTAPTITNCRSELLLGSASEPTAPIMTIQATIRRSSARG</sequence>
<evidence type="ECO:0000256" key="1">
    <source>
        <dbReference type="SAM" id="SignalP"/>
    </source>
</evidence>
<gene>
    <name evidence="2" type="ORF">H9L14_02430</name>
</gene>
<keyword evidence="3" id="KW-1185">Reference proteome</keyword>
<evidence type="ECO:0008006" key="4">
    <source>
        <dbReference type="Google" id="ProtNLM"/>
    </source>
</evidence>
<feature type="signal peptide" evidence="1">
    <location>
        <begin position="1"/>
        <end position="28"/>
    </location>
</feature>
<organism evidence="2 3">
    <name type="scientific">Sphingomonas sediminicola</name>
    <dbReference type="NCBI Taxonomy" id="386874"/>
    <lineage>
        <taxon>Bacteria</taxon>
        <taxon>Pseudomonadati</taxon>
        <taxon>Pseudomonadota</taxon>
        <taxon>Alphaproteobacteria</taxon>
        <taxon>Sphingomonadales</taxon>
        <taxon>Sphingomonadaceae</taxon>
        <taxon>Sphingomonas</taxon>
    </lineage>
</organism>
<evidence type="ECO:0000313" key="3">
    <source>
        <dbReference type="Proteomes" id="UP000516105"/>
    </source>
</evidence>
<keyword evidence="1" id="KW-0732">Signal</keyword>
<proteinExistence type="predicted"/>
<feature type="chain" id="PRO_5046837639" description="Outer membrane beta-barrel protein" evidence="1">
    <location>
        <begin position="29"/>
        <end position="255"/>
    </location>
</feature>